<evidence type="ECO:0000256" key="5">
    <source>
        <dbReference type="ARBA" id="ARBA00023136"/>
    </source>
</evidence>
<sequence>MLRRRCLFGLPSFEHGSLRIPLTSNIRRASTQSNPQPTITSASTSTTPNSRPLSRFLPSSPRLSLTYSFTKYFLASAILLHIFFEYFFVLELAWGISMLPTIASANDWVLISKLYRRGRNLHVGDVVSFKHPDKMGEYAVKRIVGLPGDFVVEGTPGKGGSGRMLQVPVGHCWVIGDNLTWSRDSRTFGALPLALVTGKVVRVFSFRQGWRKLNHGLQPAYAENDALD</sequence>
<dbReference type="PANTHER" id="PTHR12383:SF16">
    <property type="entry name" value="MITOCHONDRIAL INNER MEMBRANE PROTEASE SUBUNIT 1"/>
    <property type="match status" value="1"/>
</dbReference>
<dbReference type="Gene3D" id="2.10.109.10">
    <property type="entry name" value="Umud Fragment, subunit A"/>
    <property type="match status" value="1"/>
</dbReference>
<comment type="similarity">
    <text evidence="6">Belongs to the peptidase S26 family. IMP1 subfamily.</text>
</comment>
<dbReference type="STRING" id="329885.A0A4U0URG7"/>
<dbReference type="EMBL" id="NAJP01000051">
    <property type="protein sequence ID" value="TKA37525.1"/>
    <property type="molecule type" value="Genomic_DNA"/>
</dbReference>
<feature type="domain" description="Peptidase S26" evidence="10">
    <location>
        <begin position="74"/>
        <end position="151"/>
    </location>
</feature>
<dbReference type="GO" id="GO:0006627">
    <property type="term" value="P:protein processing involved in protein targeting to mitochondrion"/>
    <property type="evidence" value="ECO:0007669"/>
    <property type="project" value="TreeGrafter"/>
</dbReference>
<feature type="active site" evidence="7">
    <location>
        <position position="97"/>
    </location>
</feature>
<evidence type="ECO:0000256" key="1">
    <source>
        <dbReference type="ARBA" id="ARBA00004273"/>
    </source>
</evidence>
<dbReference type="PRINTS" id="PR00727">
    <property type="entry name" value="LEADERPTASE"/>
</dbReference>
<dbReference type="SUPFAM" id="SSF51306">
    <property type="entry name" value="LexA/Signal peptidase"/>
    <property type="match status" value="1"/>
</dbReference>
<evidence type="ECO:0000313" key="12">
    <source>
        <dbReference type="Proteomes" id="UP000310066"/>
    </source>
</evidence>
<feature type="compositionally biased region" description="Low complexity" evidence="9">
    <location>
        <begin position="35"/>
        <end position="53"/>
    </location>
</feature>
<dbReference type="PANTHER" id="PTHR12383">
    <property type="entry name" value="PROTEASE FAMILY S26 MITOCHONDRIAL INNER MEMBRANE PROTEASE-RELATED"/>
    <property type="match status" value="1"/>
</dbReference>
<dbReference type="AlphaFoldDB" id="A0A4U0URG7"/>
<evidence type="ECO:0000313" key="11">
    <source>
        <dbReference type="EMBL" id="TKA37525.1"/>
    </source>
</evidence>
<organism evidence="11 12">
    <name type="scientific">Friedmanniomyces endolithicus</name>
    <dbReference type="NCBI Taxonomy" id="329885"/>
    <lineage>
        <taxon>Eukaryota</taxon>
        <taxon>Fungi</taxon>
        <taxon>Dikarya</taxon>
        <taxon>Ascomycota</taxon>
        <taxon>Pezizomycotina</taxon>
        <taxon>Dothideomycetes</taxon>
        <taxon>Dothideomycetidae</taxon>
        <taxon>Mycosphaerellales</taxon>
        <taxon>Teratosphaeriaceae</taxon>
        <taxon>Friedmanniomyces</taxon>
    </lineage>
</organism>
<keyword evidence="8" id="KW-0812">Transmembrane</keyword>
<name>A0A4U0URG7_9PEZI</name>
<evidence type="ECO:0000256" key="4">
    <source>
        <dbReference type="ARBA" id="ARBA00023128"/>
    </source>
</evidence>
<feature type="domain" description="Peptidase S26" evidence="10">
    <location>
        <begin position="166"/>
        <end position="203"/>
    </location>
</feature>
<comment type="subcellular location">
    <subcellularLocation>
        <location evidence="1 8">Mitochondrion inner membrane</location>
    </subcellularLocation>
</comment>
<dbReference type="InterPro" id="IPR019533">
    <property type="entry name" value="Peptidase_S26"/>
</dbReference>
<evidence type="ECO:0000256" key="2">
    <source>
        <dbReference type="ARBA" id="ARBA00022792"/>
    </source>
</evidence>
<keyword evidence="5 8" id="KW-0472">Membrane</keyword>
<dbReference type="InterPro" id="IPR052064">
    <property type="entry name" value="Mito_IMP1_subunit"/>
</dbReference>
<dbReference type="InterPro" id="IPR036286">
    <property type="entry name" value="LexA/Signal_pep-like_sf"/>
</dbReference>
<comment type="caution">
    <text evidence="11">The sequence shown here is derived from an EMBL/GenBank/DDBJ whole genome shotgun (WGS) entry which is preliminary data.</text>
</comment>
<keyword evidence="8" id="KW-1133">Transmembrane helix</keyword>
<protein>
    <recommendedName>
        <fullName evidence="8">Mitochondrial inner membrane protease subunit</fullName>
        <ecNumber evidence="8">3.4.21.-</ecNumber>
    </recommendedName>
</protein>
<reference evidence="11 12" key="1">
    <citation type="submission" date="2017-03" db="EMBL/GenBank/DDBJ databases">
        <title>Genomes of endolithic fungi from Antarctica.</title>
        <authorList>
            <person name="Coleine C."/>
            <person name="Masonjones S."/>
            <person name="Stajich J.E."/>
        </authorList>
    </citation>
    <scope>NUCLEOTIDE SEQUENCE [LARGE SCALE GENOMIC DNA]</scope>
    <source>
        <strain evidence="11 12">CCFEE 5311</strain>
    </source>
</reference>
<dbReference type="OrthoDB" id="308440at2759"/>
<dbReference type="GO" id="GO:0004252">
    <property type="term" value="F:serine-type endopeptidase activity"/>
    <property type="evidence" value="ECO:0007669"/>
    <property type="project" value="InterPro"/>
</dbReference>
<evidence type="ECO:0000256" key="9">
    <source>
        <dbReference type="SAM" id="MobiDB-lite"/>
    </source>
</evidence>
<keyword evidence="2 8" id="KW-0999">Mitochondrion inner membrane</keyword>
<accession>A0A4U0URG7</accession>
<dbReference type="Proteomes" id="UP000310066">
    <property type="component" value="Unassembled WGS sequence"/>
</dbReference>
<gene>
    <name evidence="11" type="ORF">B0A54_11483</name>
</gene>
<evidence type="ECO:0000259" key="10">
    <source>
        <dbReference type="Pfam" id="PF10502"/>
    </source>
</evidence>
<dbReference type="GO" id="GO:0042720">
    <property type="term" value="C:mitochondrial inner membrane peptidase complex"/>
    <property type="evidence" value="ECO:0007669"/>
    <property type="project" value="TreeGrafter"/>
</dbReference>
<dbReference type="CDD" id="cd06530">
    <property type="entry name" value="S26_SPase_I"/>
    <property type="match status" value="1"/>
</dbReference>
<dbReference type="Pfam" id="PF10502">
    <property type="entry name" value="Peptidase_S26"/>
    <property type="match status" value="2"/>
</dbReference>
<dbReference type="GO" id="GO:0006465">
    <property type="term" value="P:signal peptide processing"/>
    <property type="evidence" value="ECO:0007669"/>
    <property type="project" value="InterPro"/>
</dbReference>
<evidence type="ECO:0000256" key="6">
    <source>
        <dbReference type="ARBA" id="ARBA00038445"/>
    </source>
</evidence>
<evidence type="ECO:0000256" key="8">
    <source>
        <dbReference type="RuleBase" id="RU362041"/>
    </source>
</evidence>
<evidence type="ECO:0000256" key="7">
    <source>
        <dbReference type="PIRSR" id="PIRSR600223-1"/>
    </source>
</evidence>
<evidence type="ECO:0000256" key="3">
    <source>
        <dbReference type="ARBA" id="ARBA00022801"/>
    </source>
</evidence>
<proteinExistence type="inferred from homology"/>
<dbReference type="InterPro" id="IPR000223">
    <property type="entry name" value="Pept_S26A_signal_pept_1"/>
</dbReference>
<feature type="active site" evidence="7">
    <location>
        <position position="141"/>
    </location>
</feature>
<dbReference type="EC" id="3.4.21.-" evidence="8"/>
<dbReference type="NCBIfam" id="TIGR02227">
    <property type="entry name" value="sigpep_I_bact"/>
    <property type="match status" value="1"/>
</dbReference>
<feature type="transmembrane region" description="Helical" evidence="8">
    <location>
        <begin position="69"/>
        <end position="88"/>
    </location>
</feature>
<keyword evidence="3 8" id="KW-0378">Hydrolase</keyword>
<keyword evidence="8" id="KW-0645">Protease</keyword>
<keyword evidence="4 8" id="KW-0496">Mitochondrion</keyword>
<feature type="region of interest" description="Disordered" evidence="9">
    <location>
        <begin position="29"/>
        <end position="53"/>
    </location>
</feature>